<name>A0ABU5WR58_9BURK</name>
<proteinExistence type="predicted"/>
<evidence type="ECO:0000313" key="3">
    <source>
        <dbReference type="Proteomes" id="UP001304467"/>
    </source>
</evidence>
<feature type="transmembrane region" description="Helical" evidence="1">
    <location>
        <begin position="43"/>
        <end position="60"/>
    </location>
</feature>
<gene>
    <name evidence="2" type="ORF">SB593_21195</name>
</gene>
<keyword evidence="1" id="KW-0472">Membrane</keyword>
<evidence type="ECO:0000313" key="2">
    <source>
        <dbReference type="EMBL" id="MEB2581465.1"/>
    </source>
</evidence>
<keyword evidence="3" id="KW-1185">Reference proteome</keyword>
<protein>
    <submittedName>
        <fullName evidence="2">Uncharacterized protein</fullName>
    </submittedName>
</protein>
<keyword evidence="1" id="KW-1133">Transmembrane helix</keyword>
<feature type="transmembrane region" description="Helical" evidence="1">
    <location>
        <begin position="12"/>
        <end position="37"/>
    </location>
</feature>
<comment type="caution">
    <text evidence="2">The sequence shown here is derived from an EMBL/GenBank/DDBJ whole genome shotgun (WGS) entry which is preliminary data.</text>
</comment>
<dbReference type="EMBL" id="JAWRLE010000036">
    <property type="protein sequence ID" value="MEB2581465.1"/>
    <property type="molecule type" value="Genomic_DNA"/>
</dbReference>
<organism evidence="2 3">
    <name type="scientific">Burkholderia anthinoferrum</name>
    <dbReference type="NCBI Taxonomy" id="3090833"/>
    <lineage>
        <taxon>Bacteria</taxon>
        <taxon>Pseudomonadati</taxon>
        <taxon>Pseudomonadota</taxon>
        <taxon>Betaproteobacteria</taxon>
        <taxon>Burkholderiales</taxon>
        <taxon>Burkholderiaceae</taxon>
        <taxon>Burkholderia</taxon>
    </lineage>
</organism>
<sequence>MQTVRKNVKRLLYFVLALILIALLFEKWGVILLLFVIVNWKSISIIGGTALVAAAIYFFVKLKVRLRTRIIIILLIPVVGYASACLFSFMFPTNYGRCDFYNQPDTLDGGVKIINGVSYRFQICGTGGNDQDGTDDKIELKVFSESGELLARRHFSVNWYAGGSFHEPLKYGKNFVSYIDVSDESEFDKRLSIPPSKWDWIRARLPLF</sequence>
<feature type="transmembrane region" description="Helical" evidence="1">
    <location>
        <begin position="72"/>
        <end position="91"/>
    </location>
</feature>
<dbReference type="RefSeq" id="WP_254617060.1">
    <property type="nucleotide sequence ID" value="NZ_JAWRKY010000019.1"/>
</dbReference>
<evidence type="ECO:0000256" key="1">
    <source>
        <dbReference type="SAM" id="Phobius"/>
    </source>
</evidence>
<keyword evidence="1" id="KW-0812">Transmembrane</keyword>
<reference evidence="2 3" key="1">
    <citation type="journal article" date="2023" name="Front. Microbiol.">
        <title>Genomic analyses of Burkholderia respiratory isolates indicates two evolutionarily distinct B. anthina clades.</title>
        <authorList>
            <person name="Pham A."/>
            <person name="Volmer J.G."/>
            <person name="Chambers D.C."/>
            <person name="Smith D.J."/>
            <person name="Reid D.W."/>
            <person name="Burr L."/>
            <person name="Wells T.J."/>
        </authorList>
    </citation>
    <scope>NUCLEOTIDE SEQUENCE [LARGE SCALE GENOMIC DNA]</scope>
    <source>
        <strain evidence="2 3">BCCIQ07A</strain>
    </source>
</reference>
<accession>A0ABU5WR58</accession>
<dbReference type="Proteomes" id="UP001304467">
    <property type="component" value="Unassembled WGS sequence"/>
</dbReference>